<proteinExistence type="predicted"/>
<dbReference type="GO" id="GO:0016020">
    <property type="term" value="C:membrane"/>
    <property type="evidence" value="ECO:0007669"/>
    <property type="project" value="UniProtKB-SubCell"/>
</dbReference>
<evidence type="ECO:0008006" key="7">
    <source>
        <dbReference type="Google" id="ProtNLM"/>
    </source>
</evidence>
<evidence type="ECO:0000256" key="5">
    <source>
        <dbReference type="SAM" id="Phobius"/>
    </source>
</evidence>
<dbReference type="Pfam" id="PF01124">
    <property type="entry name" value="MAPEG"/>
    <property type="match status" value="1"/>
</dbReference>
<dbReference type="InterPro" id="IPR023352">
    <property type="entry name" value="MAPEG-like_dom_sf"/>
</dbReference>
<evidence type="ECO:0000313" key="6">
    <source>
        <dbReference type="EMBL" id="SVA67696.1"/>
    </source>
</evidence>
<dbReference type="InterPro" id="IPR001129">
    <property type="entry name" value="Membr-assoc_MAPEG"/>
</dbReference>
<dbReference type="EMBL" id="UINC01016218">
    <property type="protein sequence ID" value="SVA67696.1"/>
    <property type="molecule type" value="Genomic_DNA"/>
</dbReference>
<dbReference type="PANTHER" id="PTHR35814:SF1">
    <property type="entry name" value="GLUTATHIONE S-TRANSFERASE-RELATED"/>
    <property type="match status" value="1"/>
</dbReference>
<organism evidence="6">
    <name type="scientific">marine metagenome</name>
    <dbReference type="NCBI Taxonomy" id="408172"/>
    <lineage>
        <taxon>unclassified sequences</taxon>
        <taxon>metagenomes</taxon>
        <taxon>ecological metagenomes</taxon>
    </lineage>
</organism>
<keyword evidence="2 5" id="KW-0812">Transmembrane</keyword>
<dbReference type="AlphaFoldDB" id="A0A381XSB4"/>
<sequence>MITLVYAGVLVLIGLYLAYRSSMKRLSTDIIIGTGDNTEMLQASRVHGNFVEYVPFFLILSGALELSGQLPTLALYILGDIFVLARIAHAYGLTKTHESSPPRLYGTLFTWLVLAVQSLWALWIGFGYLMQTCFSFCA</sequence>
<evidence type="ECO:0000256" key="1">
    <source>
        <dbReference type="ARBA" id="ARBA00004370"/>
    </source>
</evidence>
<evidence type="ECO:0000256" key="3">
    <source>
        <dbReference type="ARBA" id="ARBA00022989"/>
    </source>
</evidence>
<comment type="subcellular location">
    <subcellularLocation>
        <location evidence="1">Membrane</location>
    </subcellularLocation>
</comment>
<keyword evidence="4 5" id="KW-0472">Membrane</keyword>
<dbReference type="PANTHER" id="PTHR35814">
    <property type="match status" value="1"/>
</dbReference>
<feature type="transmembrane region" description="Helical" evidence="5">
    <location>
        <begin position="104"/>
        <end position="126"/>
    </location>
</feature>
<dbReference type="SUPFAM" id="SSF161084">
    <property type="entry name" value="MAPEG domain-like"/>
    <property type="match status" value="1"/>
</dbReference>
<keyword evidence="3 5" id="KW-1133">Transmembrane helix</keyword>
<protein>
    <recommendedName>
        <fullName evidence="7">MAPEG family protein</fullName>
    </recommendedName>
</protein>
<dbReference type="Gene3D" id="1.20.120.550">
    <property type="entry name" value="Membrane associated eicosanoid/glutathione metabolism-like domain"/>
    <property type="match status" value="1"/>
</dbReference>
<reference evidence="6" key="1">
    <citation type="submission" date="2018-05" db="EMBL/GenBank/DDBJ databases">
        <authorList>
            <person name="Lanie J.A."/>
            <person name="Ng W.-L."/>
            <person name="Kazmierczak K.M."/>
            <person name="Andrzejewski T.M."/>
            <person name="Davidsen T.M."/>
            <person name="Wayne K.J."/>
            <person name="Tettelin H."/>
            <person name="Glass J.I."/>
            <person name="Rusch D."/>
            <person name="Podicherti R."/>
            <person name="Tsui H.-C.T."/>
            <person name="Winkler M.E."/>
        </authorList>
    </citation>
    <scope>NUCLEOTIDE SEQUENCE</scope>
</reference>
<feature type="transmembrane region" description="Helical" evidence="5">
    <location>
        <begin position="73"/>
        <end position="92"/>
    </location>
</feature>
<evidence type="ECO:0000256" key="2">
    <source>
        <dbReference type="ARBA" id="ARBA00022692"/>
    </source>
</evidence>
<evidence type="ECO:0000256" key="4">
    <source>
        <dbReference type="ARBA" id="ARBA00023136"/>
    </source>
</evidence>
<accession>A0A381XSB4</accession>
<gene>
    <name evidence="6" type="ORF">METZ01_LOCUS120550</name>
</gene>
<name>A0A381XSB4_9ZZZZ</name>